<evidence type="ECO:0000256" key="1">
    <source>
        <dbReference type="ARBA" id="ARBA00004651"/>
    </source>
</evidence>
<keyword evidence="9" id="KW-1185">Reference proteome</keyword>
<dbReference type="GO" id="GO:0005886">
    <property type="term" value="C:plasma membrane"/>
    <property type="evidence" value="ECO:0007669"/>
    <property type="project" value="UniProtKB-SubCell"/>
</dbReference>
<sequence>MSRPRRESWRPSAAKSSSWVAARRAFSRAIRSASIGWAVATGVPELMERFPRVSLIMRRVPCPPNGRRPRCSLARRRALRKGRSRPIAERGRGPDATMQGGRSFEGWPSASRREKTGTGSAAAGPVEGEDGVARRRRGEALASGEDTRGPELRVPRAAVEARPSATVRQLHPVAKAEGRAHAAHPGRAGRSWLVVLWRVWERTLEDRVLSVAGGVAFFMLLAIFPGLVALISLYGLVSDPASIEGNIFSLAPTLPGGVHELIADQLSRVAATKSASLGFGFLFALIIALWSANSGVKALFDALNVVNRQREMRSFLVLNLMSFAFTLGSLLLFAVAIAAIVALPIAIAALGVDFSADLLVRIVRWPLLFFTFSVGLTLLYGFGPSRRRTRFRWVTGGSALASFLWIAASAGFSWYVANFPSYNATYGSLGAVAVFMTWLWLSATIVLIGAEFDAETRRHRPIHDDAQG</sequence>
<feature type="transmembrane region" description="Helical" evidence="7">
    <location>
        <begin position="208"/>
        <end position="234"/>
    </location>
</feature>
<feature type="transmembrane region" description="Helical" evidence="7">
    <location>
        <begin position="394"/>
        <end position="417"/>
    </location>
</feature>
<organism evidence="8 9">
    <name type="scientific">Segnochrobactrum spirostomi</name>
    <dbReference type="NCBI Taxonomy" id="2608987"/>
    <lineage>
        <taxon>Bacteria</taxon>
        <taxon>Pseudomonadati</taxon>
        <taxon>Pseudomonadota</taxon>
        <taxon>Alphaproteobacteria</taxon>
        <taxon>Hyphomicrobiales</taxon>
        <taxon>Segnochrobactraceae</taxon>
        <taxon>Segnochrobactrum</taxon>
    </lineage>
</organism>
<evidence type="ECO:0000256" key="4">
    <source>
        <dbReference type="ARBA" id="ARBA00022989"/>
    </source>
</evidence>
<evidence type="ECO:0000256" key="7">
    <source>
        <dbReference type="SAM" id="Phobius"/>
    </source>
</evidence>
<evidence type="ECO:0000256" key="3">
    <source>
        <dbReference type="ARBA" id="ARBA00022692"/>
    </source>
</evidence>
<dbReference type="AlphaFoldDB" id="A0A6A7Y304"/>
<dbReference type="Pfam" id="PF03631">
    <property type="entry name" value="Virul_fac_BrkB"/>
    <property type="match status" value="1"/>
</dbReference>
<accession>A0A6A7Y304</accession>
<feature type="compositionally biased region" description="Basic residues" evidence="6">
    <location>
        <begin position="67"/>
        <end position="84"/>
    </location>
</feature>
<keyword evidence="3 7" id="KW-0812">Transmembrane</keyword>
<dbReference type="PANTHER" id="PTHR30213:SF0">
    <property type="entry name" value="UPF0761 MEMBRANE PROTEIN YIHY"/>
    <property type="match status" value="1"/>
</dbReference>
<comment type="subcellular location">
    <subcellularLocation>
        <location evidence="1">Cell membrane</location>
        <topology evidence="1">Multi-pass membrane protein</topology>
    </subcellularLocation>
</comment>
<evidence type="ECO:0000256" key="5">
    <source>
        <dbReference type="ARBA" id="ARBA00023136"/>
    </source>
</evidence>
<feature type="region of interest" description="Disordered" evidence="6">
    <location>
        <begin position="63"/>
        <end position="166"/>
    </location>
</feature>
<keyword evidence="2" id="KW-1003">Cell membrane</keyword>
<reference evidence="8 9" key="1">
    <citation type="submission" date="2019-09" db="EMBL/GenBank/DDBJ databases">
        <title>Segnochrobactrum spirostomi gen. nov., sp. nov., isolated from the ciliate Spirostomum cf. yagiui and description of a novel family, Segnochrobactraceae fam. nov. within the order Rhizobiales of the class Alphaproteobacteria.</title>
        <authorList>
            <person name="Akter S."/>
            <person name="Shazib S.U.A."/>
            <person name="Shin M.K."/>
        </authorList>
    </citation>
    <scope>NUCLEOTIDE SEQUENCE [LARGE SCALE GENOMIC DNA]</scope>
    <source>
        <strain evidence="8 9">Sp-1</strain>
    </source>
</reference>
<dbReference type="PANTHER" id="PTHR30213">
    <property type="entry name" value="INNER MEMBRANE PROTEIN YHJD"/>
    <property type="match status" value="1"/>
</dbReference>
<evidence type="ECO:0000256" key="2">
    <source>
        <dbReference type="ARBA" id="ARBA00022475"/>
    </source>
</evidence>
<feature type="transmembrane region" description="Helical" evidence="7">
    <location>
        <begin position="429"/>
        <end position="450"/>
    </location>
</feature>
<name>A0A6A7Y304_9HYPH</name>
<proteinExistence type="predicted"/>
<dbReference type="EMBL" id="VWNA01000001">
    <property type="protein sequence ID" value="MQT13490.1"/>
    <property type="molecule type" value="Genomic_DNA"/>
</dbReference>
<feature type="transmembrane region" description="Helical" evidence="7">
    <location>
        <begin position="317"/>
        <end position="350"/>
    </location>
</feature>
<keyword evidence="4 7" id="KW-1133">Transmembrane helix</keyword>
<evidence type="ECO:0000313" key="9">
    <source>
        <dbReference type="Proteomes" id="UP000332515"/>
    </source>
</evidence>
<dbReference type="NCBIfam" id="TIGR00765">
    <property type="entry name" value="yihY_not_rbn"/>
    <property type="match status" value="1"/>
</dbReference>
<feature type="compositionally biased region" description="Basic and acidic residues" evidence="6">
    <location>
        <begin position="145"/>
        <end position="154"/>
    </location>
</feature>
<evidence type="ECO:0000313" key="8">
    <source>
        <dbReference type="EMBL" id="MQT13490.1"/>
    </source>
</evidence>
<feature type="transmembrane region" description="Helical" evidence="7">
    <location>
        <begin position="362"/>
        <end position="382"/>
    </location>
</feature>
<dbReference type="Proteomes" id="UP000332515">
    <property type="component" value="Unassembled WGS sequence"/>
</dbReference>
<dbReference type="InterPro" id="IPR017039">
    <property type="entry name" value="Virul_fac_BrkB"/>
</dbReference>
<feature type="transmembrane region" description="Helical" evidence="7">
    <location>
        <begin position="275"/>
        <end position="296"/>
    </location>
</feature>
<evidence type="ECO:0000256" key="6">
    <source>
        <dbReference type="SAM" id="MobiDB-lite"/>
    </source>
</evidence>
<keyword evidence="5 7" id="KW-0472">Membrane</keyword>
<gene>
    <name evidence="8" type="ORF">F0357_12750</name>
</gene>
<comment type="caution">
    <text evidence="8">The sequence shown here is derived from an EMBL/GenBank/DDBJ whole genome shotgun (WGS) entry which is preliminary data.</text>
</comment>
<protein>
    <submittedName>
        <fullName evidence="8">YihY family inner membrane protein</fullName>
    </submittedName>
</protein>